<dbReference type="GO" id="GO:0003918">
    <property type="term" value="F:DNA topoisomerase type II (double strand cut, ATP-hydrolyzing) activity"/>
    <property type="evidence" value="ECO:0007669"/>
    <property type="project" value="UniProtKB-EC"/>
</dbReference>
<comment type="catalytic activity">
    <reaction evidence="1">
        <text>ATP-dependent breakage, passage and rejoining of double-stranded DNA.</text>
        <dbReference type="EC" id="5.6.2.2"/>
    </reaction>
</comment>
<keyword evidence="4" id="KW-0547">Nucleotide-binding</keyword>
<accession>X1DWH1</accession>
<proteinExistence type="inferred from homology"/>
<protein>
    <recommendedName>
        <fullName evidence="3">DNA topoisomerase (ATP-hydrolyzing)</fullName>
        <ecNumber evidence="3">5.6.2.2</ecNumber>
    </recommendedName>
</protein>
<keyword evidence="6" id="KW-0799">Topoisomerase</keyword>
<feature type="domain" description="DNA topoisomerase type IIA subunit B" evidence="9">
    <location>
        <begin position="68"/>
        <end position="126"/>
    </location>
</feature>
<keyword evidence="5" id="KW-0067">ATP-binding</keyword>
<dbReference type="EC" id="5.6.2.2" evidence="3"/>
<keyword evidence="7" id="KW-0238">DNA-binding</keyword>
<dbReference type="Gene3D" id="3.30.230.10">
    <property type="match status" value="1"/>
</dbReference>
<dbReference type="InterPro" id="IPR014721">
    <property type="entry name" value="Ribsml_uS5_D2-typ_fold_subgr"/>
</dbReference>
<dbReference type="PRINTS" id="PR01159">
    <property type="entry name" value="DNAGYRASEB"/>
</dbReference>
<dbReference type="PANTHER" id="PTHR45866:SF1">
    <property type="entry name" value="DNA GYRASE SUBUNIT B, MITOCHONDRIAL"/>
    <property type="match status" value="1"/>
</dbReference>
<evidence type="ECO:0000256" key="2">
    <source>
        <dbReference type="ARBA" id="ARBA00010708"/>
    </source>
</evidence>
<feature type="non-terminal residue" evidence="10">
    <location>
        <position position="1"/>
    </location>
</feature>
<name>X1DWH1_9ZZZZ</name>
<gene>
    <name evidence="10" type="ORF">S01H4_64315</name>
</gene>
<dbReference type="GO" id="GO:0005524">
    <property type="term" value="F:ATP binding"/>
    <property type="evidence" value="ECO:0007669"/>
    <property type="project" value="UniProtKB-KW"/>
</dbReference>
<dbReference type="Pfam" id="PF00204">
    <property type="entry name" value="DNA_gyraseB"/>
    <property type="match status" value="1"/>
</dbReference>
<dbReference type="PANTHER" id="PTHR45866">
    <property type="entry name" value="DNA GYRASE/TOPOISOMERASE SUBUNIT B"/>
    <property type="match status" value="1"/>
</dbReference>
<evidence type="ECO:0000313" key="10">
    <source>
        <dbReference type="EMBL" id="GAH09294.1"/>
    </source>
</evidence>
<evidence type="ECO:0000259" key="9">
    <source>
        <dbReference type="Pfam" id="PF00204"/>
    </source>
</evidence>
<feature type="non-terminal residue" evidence="10">
    <location>
        <position position="126"/>
    </location>
</feature>
<dbReference type="SUPFAM" id="SSF55874">
    <property type="entry name" value="ATPase domain of HSP90 chaperone/DNA topoisomerase II/histidine kinase"/>
    <property type="match status" value="1"/>
</dbReference>
<evidence type="ECO:0000256" key="4">
    <source>
        <dbReference type="ARBA" id="ARBA00022741"/>
    </source>
</evidence>
<evidence type="ECO:0000256" key="7">
    <source>
        <dbReference type="ARBA" id="ARBA00023125"/>
    </source>
</evidence>
<dbReference type="InterPro" id="IPR036890">
    <property type="entry name" value="HATPase_C_sf"/>
</dbReference>
<dbReference type="SUPFAM" id="SSF54211">
    <property type="entry name" value="Ribosomal protein S5 domain 2-like"/>
    <property type="match status" value="1"/>
</dbReference>
<dbReference type="InterPro" id="IPR013506">
    <property type="entry name" value="Topo_IIA_bsu_dom2"/>
</dbReference>
<dbReference type="AlphaFoldDB" id="X1DWH1"/>
<sequence>KLKVVGKSNETGTTITFWPDPEIFPKLDFDYKILETRFREIVFLNAGLRITLVDENKNKKEEFFASGGIIEFVKWLNKSKEVFHKPIYFKKEVDHTIIEVSIQYNKGYQENIFGFINTINTVEGGT</sequence>
<evidence type="ECO:0000256" key="6">
    <source>
        <dbReference type="ARBA" id="ARBA00023029"/>
    </source>
</evidence>
<dbReference type="InterPro" id="IPR020568">
    <property type="entry name" value="Ribosomal_Su5_D2-typ_SF"/>
</dbReference>
<dbReference type="Gene3D" id="3.30.565.10">
    <property type="entry name" value="Histidine kinase-like ATPase, C-terminal domain"/>
    <property type="match status" value="1"/>
</dbReference>
<dbReference type="EMBL" id="BART01038957">
    <property type="protein sequence ID" value="GAH09294.1"/>
    <property type="molecule type" value="Genomic_DNA"/>
</dbReference>
<dbReference type="InterPro" id="IPR000565">
    <property type="entry name" value="Topo_IIA_B"/>
</dbReference>
<evidence type="ECO:0000256" key="3">
    <source>
        <dbReference type="ARBA" id="ARBA00012895"/>
    </source>
</evidence>
<comment type="similarity">
    <text evidence="2">Belongs to the type II topoisomerase GyrB family.</text>
</comment>
<evidence type="ECO:0000256" key="1">
    <source>
        <dbReference type="ARBA" id="ARBA00000185"/>
    </source>
</evidence>
<keyword evidence="8" id="KW-0413">Isomerase</keyword>
<dbReference type="GO" id="GO:0006265">
    <property type="term" value="P:DNA topological change"/>
    <property type="evidence" value="ECO:0007669"/>
    <property type="project" value="InterPro"/>
</dbReference>
<reference evidence="10" key="1">
    <citation type="journal article" date="2014" name="Front. Microbiol.">
        <title>High frequency of phylogenetically diverse reductive dehalogenase-homologous genes in deep subseafloor sedimentary metagenomes.</title>
        <authorList>
            <person name="Kawai M."/>
            <person name="Futagami T."/>
            <person name="Toyoda A."/>
            <person name="Takaki Y."/>
            <person name="Nishi S."/>
            <person name="Hori S."/>
            <person name="Arai W."/>
            <person name="Tsubouchi T."/>
            <person name="Morono Y."/>
            <person name="Uchiyama I."/>
            <person name="Ito T."/>
            <person name="Fujiyama A."/>
            <person name="Inagaki F."/>
            <person name="Takami H."/>
        </authorList>
    </citation>
    <scope>NUCLEOTIDE SEQUENCE</scope>
    <source>
        <strain evidence="10">Expedition CK06-06</strain>
    </source>
</reference>
<organism evidence="10">
    <name type="scientific">marine sediment metagenome</name>
    <dbReference type="NCBI Taxonomy" id="412755"/>
    <lineage>
        <taxon>unclassified sequences</taxon>
        <taxon>metagenomes</taxon>
        <taxon>ecological metagenomes</taxon>
    </lineage>
</organism>
<evidence type="ECO:0000256" key="8">
    <source>
        <dbReference type="ARBA" id="ARBA00023235"/>
    </source>
</evidence>
<dbReference type="GO" id="GO:0003677">
    <property type="term" value="F:DNA binding"/>
    <property type="evidence" value="ECO:0007669"/>
    <property type="project" value="UniProtKB-KW"/>
</dbReference>
<comment type="caution">
    <text evidence="10">The sequence shown here is derived from an EMBL/GenBank/DDBJ whole genome shotgun (WGS) entry which is preliminary data.</text>
</comment>
<evidence type="ECO:0000256" key="5">
    <source>
        <dbReference type="ARBA" id="ARBA00022840"/>
    </source>
</evidence>